<comment type="caution">
    <text evidence="2">The sequence shown here is derived from an EMBL/GenBank/DDBJ whole genome shotgun (WGS) entry which is preliminary data.</text>
</comment>
<evidence type="ECO:0000313" key="3">
    <source>
        <dbReference type="Proteomes" id="UP000323454"/>
    </source>
</evidence>
<feature type="domain" description="DNA primase/polymerase bifunctional N-terminal" evidence="1">
    <location>
        <begin position="19"/>
        <end position="180"/>
    </location>
</feature>
<accession>A0A5B2XEQ3</accession>
<reference evidence="2 3" key="2">
    <citation type="submission" date="2019-09" db="EMBL/GenBank/DDBJ databases">
        <authorList>
            <person name="Jin C."/>
        </authorList>
    </citation>
    <scope>NUCLEOTIDE SEQUENCE [LARGE SCALE GENOMIC DNA]</scope>
    <source>
        <strain evidence="2 3">AN110305</strain>
    </source>
</reference>
<evidence type="ECO:0000313" key="2">
    <source>
        <dbReference type="EMBL" id="KAA2262278.1"/>
    </source>
</evidence>
<sequence length="210" mass="23000">MDWSDSWRGAFRIELRAEAVGLAWRGWPVLPGTYPTSEGWAGRNGVEQDGPVPVHRDWQERIGTKPEQVAAWWTGRSYSLLVATGLVVDAIEVSADLGRRVAGALRAIGIPVPIAATPDGRWMFLIASGRRLRPELAEREDIRHYGIGDWIPLPPTPATHGVVHWRVKPQICDFDLPDASIVQDAIAEAILQPVDAVELVGAAAGLDFAY</sequence>
<gene>
    <name evidence="2" type="ORF">F0L68_13430</name>
</gene>
<dbReference type="Pfam" id="PF09250">
    <property type="entry name" value="Prim-Pol"/>
    <property type="match status" value="1"/>
</dbReference>
<dbReference type="OrthoDB" id="3397040at2"/>
<name>A0A5B2XEQ3_9PSEU</name>
<reference evidence="2 3" key="1">
    <citation type="submission" date="2019-09" db="EMBL/GenBank/DDBJ databases">
        <title>Goodfellowia gen. nov., a new genus of the Pseudonocardineae related to Actinoalloteichus, containing Goodfellowia coeruleoviolacea gen. nov., comb. nov. gen. nov., comb. nov.</title>
        <authorList>
            <person name="Labeda D."/>
        </authorList>
    </citation>
    <scope>NUCLEOTIDE SEQUENCE [LARGE SCALE GENOMIC DNA]</scope>
    <source>
        <strain evidence="2 3">AN110305</strain>
    </source>
</reference>
<proteinExistence type="predicted"/>
<dbReference type="InterPro" id="IPR015330">
    <property type="entry name" value="DNA_primase/pol_bifunc_N"/>
</dbReference>
<dbReference type="AlphaFoldDB" id="A0A5B2XEQ3"/>
<dbReference type="SMART" id="SM00943">
    <property type="entry name" value="Prim-Pol"/>
    <property type="match status" value="1"/>
</dbReference>
<protein>
    <submittedName>
        <fullName evidence="2">DNA primase</fullName>
    </submittedName>
</protein>
<dbReference type="EMBL" id="VUOB01000022">
    <property type="protein sequence ID" value="KAA2262278.1"/>
    <property type="molecule type" value="Genomic_DNA"/>
</dbReference>
<organism evidence="2 3">
    <name type="scientific">Solihabitans fulvus</name>
    <dbReference type="NCBI Taxonomy" id="1892852"/>
    <lineage>
        <taxon>Bacteria</taxon>
        <taxon>Bacillati</taxon>
        <taxon>Actinomycetota</taxon>
        <taxon>Actinomycetes</taxon>
        <taxon>Pseudonocardiales</taxon>
        <taxon>Pseudonocardiaceae</taxon>
        <taxon>Solihabitans</taxon>
    </lineage>
</organism>
<keyword evidence="3" id="KW-1185">Reference proteome</keyword>
<dbReference type="RefSeq" id="WP_149849861.1">
    <property type="nucleotide sequence ID" value="NZ_VUOB01000022.1"/>
</dbReference>
<dbReference type="Proteomes" id="UP000323454">
    <property type="component" value="Unassembled WGS sequence"/>
</dbReference>
<evidence type="ECO:0000259" key="1">
    <source>
        <dbReference type="SMART" id="SM00943"/>
    </source>
</evidence>